<dbReference type="GO" id="GO:0005829">
    <property type="term" value="C:cytosol"/>
    <property type="evidence" value="ECO:0007669"/>
    <property type="project" value="TreeGrafter"/>
</dbReference>
<evidence type="ECO:0000256" key="1">
    <source>
        <dbReference type="PIRSR" id="PIRSR600888-1"/>
    </source>
</evidence>
<dbReference type="NCBIfam" id="TIGR01221">
    <property type="entry name" value="rmlC"/>
    <property type="match status" value="1"/>
</dbReference>
<evidence type="ECO:0000256" key="2">
    <source>
        <dbReference type="PIRSR" id="PIRSR600888-3"/>
    </source>
</evidence>
<dbReference type="InterPro" id="IPR011051">
    <property type="entry name" value="RmlC_Cupin_sf"/>
</dbReference>
<dbReference type="Gene3D" id="2.60.120.10">
    <property type="entry name" value="Jelly Rolls"/>
    <property type="match status" value="1"/>
</dbReference>
<comment type="pathway">
    <text evidence="3">Carbohydrate biosynthesis; dTDP-L-rhamnose biosynthesis.</text>
</comment>
<keyword evidence="3 4" id="KW-0413">Isomerase</keyword>
<comment type="subunit">
    <text evidence="3">Homodimer.</text>
</comment>
<dbReference type="PANTHER" id="PTHR21047:SF2">
    <property type="entry name" value="THYMIDINE DIPHOSPHO-4-KETO-RHAMNOSE 3,5-EPIMERASE"/>
    <property type="match status" value="1"/>
</dbReference>
<dbReference type="GO" id="GO:0000271">
    <property type="term" value="P:polysaccharide biosynthetic process"/>
    <property type="evidence" value="ECO:0007669"/>
    <property type="project" value="TreeGrafter"/>
</dbReference>
<dbReference type="GO" id="GO:0008830">
    <property type="term" value="F:dTDP-4-dehydrorhamnose 3,5-epimerase activity"/>
    <property type="evidence" value="ECO:0007669"/>
    <property type="project" value="UniProtKB-UniRule"/>
</dbReference>
<comment type="function">
    <text evidence="3">Catalyzes the epimerization of the C3' and C5'positions of dTDP-6-deoxy-D-xylo-4-hexulose, forming dTDP-6-deoxy-L-lyxo-4-hexulose.</text>
</comment>
<dbReference type="RefSeq" id="WP_261599690.1">
    <property type="nucleotide sequence ID" value="NZ_CP104550.1"/>
</dbReference>
<dbReference type="Pfam" id="PF00908">
    <property type="entry name" value="dTDP_sugar_isom"/>
    <property type="match status" value="1"/>
</dbReference>
<feature type="active site" description="Proton donor" evidence="1">
    <location>
        <position position="133"/>
    </location>
</feature>
<accession>A0A9E7RVG4</accession>
<dbReference type="GeneID" id="75105926"/>
<feature type="active site" description="Proton acceptor" evidence="1">
    <location>
        <position position="64"/>
    </location>
</feature>
<dbReference type="EC" id="5.1.3.13" evidence="3"/>
<evidence type="ECO:0000313" key="4">
    <source>
        <dbReference type="EMBL" id="UXH32038.1"/>
    </source>
</evidence>
<comment type="similarity">
    <text evidence="3">Belongs to the dTDP-4-dehydrorhamnose 3,5-epimerase family.</text>
</comment>
<proteinExistence type="inferred from homology"/>
<name>A0A9E7RVG4_METWO</name>
<dbReference type="PANTHER" id="PTHR21047">
    <property type="entry name" value="DTDP-6-DEOXY-D-GLUCOSE-3,5 EPIMERASE"/>
    <property type="match status" value="1"/>
</dbReference>
<dbReference type="SUPFAM" id="SSF51182">
    <property type="entry name" value="RmlC-like cupins"/>
    <property type="match status" value="1"/>
</dbReference>
<protein>
    <recommendedName>
        <fullName evidence="3">dTDP-4-dehydrorhamnose 3,5-epimerase</fullName>
        <ecNumber evidence="3">5.1.3.13</ecNumber>
    </recommendedName>
    <alternativeName>
        <fullName evidence="3">Thymidine diphospho-4-keto-rhamnose 3,5-epimerase</fullName>
    </alternativeName>
</protein>
<evidence type="ECO:0000256" key="3">
    <source>
        <dbReference type="RuleBase" id="RU364069"/>
    </source>
</evidence>
<organism evidence="4">
    <name type="scientific">Methanothermobacter wolfeii</name>
    <name type="common">Methanobacterium wolfei</name>
    <dbReference type="NCBI Taxonomy" id="145261"/>
    <lineage>
        <taxon>Archaea</taxon>
        <taxon>Methanobacteriati</taxon>
        <taxon>Methanobacteriota</taxon>
        <taxon>Methanomada group</taxon>
        <taxon>Methanobacteria</taxon>
        <taxon>Methanobacteriales</taxon>
        <taxon>Methanobacteriaceae</taxon>
        <taxon>Methanothermobacter</taxon>
    </lineage>
</organism>
<dbReference type="GO" id="GO:0019305">
    <property type="term" value="P:dTDP-rhamnose biosynthetic process"/>
    <property type="evidence" value="ECO:0007669"/>
    <property type="project" value="UniProtKB-UniRule"/>
</dbReference>
<dbReference type="CDD" id="cd00438">
    <property type="entry name" value="cupin_RmlC"/>
    <property type="match status" value="1"/>
</dbReference>
<reference evidence="4" key="1">
    <citation type="submission" date="2022-09" db="EMBL/GenBank/DDBJ databases">
        <title>Characterization of three MwoI isoschizomers from sequenced genome and metagenomes.</title>
        <authorList>
            <person name="Fomenkov A."/>
            <person name="Xu S.Y."/>
            <person name="Roberts R.J."/>
        </authorList>
    </citation>
    <scope>NUCLEOTIDE SEQUENCE</scope>
    <source>
        <strain evidence="4">DSM 2970</strain>
    </source>
</reference>
<dbReference type="AlphaFoldDB" id="A0A9E7RVG4"/>
<dbReference type="Proteomes" id="UP001065373">
    <property type="component" value="Chromosome"/>
</dbReference>
<comment type="catalytic activity">
    <reaction evidence="3">
        <text>dTDP-4-dehydro-6-deoxy-alpha-D-glucose = dTDP-4-dehydro-beta-L-rhamnose</text>
        <dbReference type="Rhea" id="RHEA:16969"/>
        <dbReference type="ChEBI" id="CHEBI:57649"/>
        <dbReference type="ChEBI" id="CHEBI:62830"/>
        <dbReference type="EC" id="5.1.3.13"/>
    </reaction>
</comment>
<dbReference type="EMBL" id="CP104550">
    <property type="protein sequence ID" value="UXH32038.1"/>
    <property type="molecule type" value="Genomic_DNA"/>
</dbReference>
<dbReference type="InterPro" id="IPR014710">
    <property type="entry name" value="RmlC-like_jellyroll"/>
</dbReference>
<sequence>MGKFRFIRTELDGAVIIEPEIYSDERGYFMETFNESDFIDGGLDVRFVQDNESMSRRGVLRGLHFQLRKPQGKLVRVVKGEVFDVAVDLRRDSETYGEWTGVILSDSNRREFFIPEGFAHGFLALSDECILNYKCTRLYHPEYDSGIPWNDPDIGIEWPLDLVDELIISDKDRKWRPLRENPVYL</sequence>
<feature type="site" description="Participates in a stacking interaction with the thymidine ring of dTDP-4-oxo-6-deoxyglucose" evidence="2">
    <location>
        <position position="139"/>
    </location>
</feature>
<gene>
    <name evidence="4" type="primary">rfbC</name>
    <name evidence="4" type="ORF">N5910_01700</name>
</gene>
<dbReference type="InterPro" id="IPR000888">
    <property type="entry name" value="RmlC-like"/>
</dbReference>